<evidence type="ECO:0000313" key="3">
    <source>
        <dbReference type="Proteomes" id="UP000499080"/>
    </source>
</evidence>
<comment type="caution">
    <text evidence="2">The sequence shown here is derived from an EMBL/GenBank/DDBJ whole genome shotgun (WGS) entry which is preliminary data.</text>
</comment>
<dbReference type="PROSITE" id="PS50878">
    <property type="entry name" value="RT_POL"/>
    <property type="match status" value="1"/>
</dbReference>
<dbReference type="EMBL" id="BGPR01002166">
    <property type="protein sequence ID" value="GBM68867.1"/>
    <property type="molecule type" value="Genomic_DNA"/>
</dbReference>
<keyword evidence="2" id="KW-0695">RNA-directed DNA polymerase</keyword>
<sequence>MVEHIRGFCNKVDTAAVFIDIAKAFDRVWVDGLLYKMHKLKVTRKLILLLQSYLKGRSFVVRVEKELSTLKTTEAGVVQGSRLGPHRFNIFISDICQMPDTELCLFADDTAIMSSGKNADSIMTKLNNHLTELGRWLIKWKIKINSDKCQAVYFSRKRNLPPPPKIYSRAIPWREETKYIGITR</sequence>
<dbReference type="Pfam" id="PF00078">
    <property type="entry name" value="RVT_1"/>
    <property type="match status" value="1"/>
</dbReference>
<keyword evidence="2" id="KW-0548">Nucleotidyltransferase</keyword>
<keyword evidence="3" id="KW-1185">Reference proteome</keyword>
<accession>A0A4Y2HTV7</accession>
<feature type="domain" description="Reverse transcriptase" evidence="1">
    <location>
        <begin position="1"/>
        <end position="184"/>
    </location>
</feature>
<keyword evidence="2" id="KW-0808">Transferase</keyword>
<dbReference type="Proteomes" id="UP000499080">
    <property type="component" value="Unassembled WGS sequence"/>
</dbReference>
<proteinExistence type="predicted"/>
<organism evidence="2 3">
    <name type="scientific">Araneus ventricosus</name>
    <name type="common">Orbweaver spider</name>
    <name type="synonym">Epeira ventricosa</name>
    <dbReference type="NCBI Taxonomy" id="182803"/>
    <lineage>
        <taxon>Eukaryota</taxon>
        <taxon>Metazoa</taxon>
        <taxon>Ecdysozoa</taxon>
        <taxon>Arthropoda</taxon>
        <taxon>Chelicerata</taxon>
        <taxon>Arachnida</taxon>
        <taxon>Araneae</taxon>
        <taxon>Araneomorphae</taxon>
        <taxon>Entelegynae</taxon>
        <taxon>Araneoidea</taxon>
        <taxon>Araneidae</taxon>
        <taxon>Araneus</taxon>
    </lineage>
</organism>
<dbReference type="SUPFAM" id="SSF56672">
    <property type="entry name" value="DNA/RNA polymerases"/>
    <property type="match status" value="1"/>
</dbReference>
<dbReference type="PANTHER" id="PTHR33332">
    <property type="entry name" value="REVERSE TRANSCRIPTASE DOMAIN-CONTAINING PROTEIN"/>
    <property type="match status" value="1"/>
</dbReference>
<dbReference type="OrthoDB" id="412981at2759"/>
<protein>
    <submittedName>
        <fullName evidence="2">RNA-directed DNA polymerase from mobile element jockey</fullName>
    </submittedName>
</protein>
<dbReference type="InterPro" id="IPR043502">
    <property type="entry name" value="DNA/RNA_pol_sf"/>
</dbReference>
<name>A0A4Y2HTV7_ARAVE</name>
<dbReference type="AlphaFoldDB" id="A0A4Y2HTV7"/>
<gene>
    <name evidence="2" type="primary">pol_1649</name>
    <name evidence="2" type="ORF">AVEN_261840_1</name>
</gene>
<dbReference type="InterPro" id="IPR000477">
    <property type="entry name" value="RT_dom"/>
</dbReference>
<evidence type="ECO:0000259" key="1">
    <source>
        <dbReference type="PROSITE" id="PS50878"/>
    </source>
</evidence>
<dbReference type="GO" id="GO:0003964">
    <property type="term" value="F:RNA-directed DNA polymerase activity"/>
    <property type="evidence" value="ECO:0007669"/>
    <property type="project" value="UniProtKB-KW"/>
</dbReference>
<reference evidence="2 3" key="1">
    <citation type="journal article" date="2019" name="Sci. Rep.">
        <title>Orb-weaving spider Araneus ventricosus genome elucidates the spidroin gene catalogue.</title>
        <authorList>
            <person name="Kono N."/>
            <person name="Nakamura H."/>
            <person name="Ohtoshi R."/>
            <person name="Moran D.A.P."/>
            <person name="Shinohara A."/>
            <person name="Yoshida Y."/>
            <person name="Fujiwara M."/>
            <person name="Mori M."/>
            <person name="Tomita M."/>
            <person name="Arakawa K."/>
        </authorList>
    </citation>
    <scope>NUCLEOTIDE SEQUENCE [LARGE SCALE GENOMIC DNA]</scope>
</reference>
<evidence type="ECO:0000313" key="2">
    <source>
        <dbReference type="EMBL" id="GBM68867.1"/>
    </source>
</evidence>